<dbReference type="SUPFAM" id="SSF53613">
    <property type="entry name" value="Ribokinase-like"/>
    <property type="match status" value="1"/>
</dbReference>
<organism evidence="4">
    <name type="scientific">marine sediment metagenome</name>
    <dbReference type="NCBI Taxonomy" id="412755"/>
    <lineage>
        <taxon>unclassified sequences</taxon>
        <taxon>metagenomes</taxon>
        <taxon>ecological metagenomes</taxon>
    </lineage>
</organism>
<name>X0YTK2_9ZZZZ</name>
<evidence type="ECO:0000256" key="1">
    <source>
        <dbReference type="ARBA" id="ARBA00022679"/>
    </source>
</evidence>
<dbReference type="InterPro" id="IPR002173">
    <property type="entry name" value="Carboh/pur_kinase_PfkB_CS"/>
</dbReference>
<evidence type="ECO:0000313" key="4">
    <source>
        <dbReference type="EMBL" id="GAG59914.1"/>
    </source>
</evidence>
<dbReference type="InterPro" id="IPR011611">
    <property type="entry name" value="PfkB_dom"/>
</dbReference>
<feature type="domain" description="Carbohydrate kinase PfkB" evidence="3">
    <location>
        <begin position="37"/>
        <end position="287"/>
    </location>
</feature>
<proteinExistence type="predicted"/>
<dbReference type="AlphaFoldDB" id="X0YTK2"/>
<evidence type="ECO:0000259" key="3">
    <source>
        <dbReference type="Pfam" id="PF00294"/>
    </source>
</evidence>
<dbReference type="CDD" id="cd01166">
    <property type="entry name" value="KdgK"/>
    <property type="match status" value="1"/>
</dbReference>
<keyword evidence="2" id="KW-0418">Kinase</keyword>
<dbReference type="Pfam" id="PF00294">
    <property type="entry name" value="PfkB"/>
    <property type="match status" value="1"/>
</dbReference>
<evidence type="ECO:0000256" key="2">
    <source>
        <dbReference type="ARBA" id="ARBA00022777"/>
    </source>
</evidence>
<reference evidence="4" key="1">
    <citation type="journal article" date="2014" name="Front. Microbiol.">
        <title>High frequency of phylogenetically diverse reductive dehalogenase-homologous genes in deep subseafloor sedimentary metagenomes.</title>
        <authorList>
            <person name="Kawai M."/>
            <person name="Futagami T."/>
            <person name="Toyoda A."/>
            <person name="Takaki Y."/>
            <person name="Nishi S."/>
            <person name="Hori S."/>
            <person name="Arai W."/>
            <person name="Tsubouchi T."/>
            <person name="Morono Y."/>
            <person name="Uchiyama I."/>
            <person name="Ito T."/>
            <person name="Fujiyama A."/>
            <person name="Inagaki F."/>
            <person name="Takami H."/>
        </authorList>
    </citation>
    <scope>NUCLEOTIDE SEQUENCE</scope>
    <source>
        <strain evidence="4">Expedition CK06-06</strain>
    </source>
</reference>
<gene>
    <name evidence="4" type="ORF">S01H4_07205</name>
</gene>
<dbReference type="InterPro" id="IPR029056">
    <property type="entry name" value="Ribokinase-like"/>
</dbReference>
<dbReference type="PROSITE" id="PS00584">
    <property type="entry name" value="PFKB_KINASES_2"/>
    <property type="match status" value="1"/>
</dbReference>
<feature type="non-terminal residue" evidence="4">
    <location>
        <position position="1"/>
    </location>
</feature>
<dbReference type="EMBL" id="BART01002331">
    <property type="protein sequence ID" value="GAG59914.1"/>
    <property type="molecule type" value="Genomic_DNA"/>
</dbReference>
<keyword evidence="1" id="KW-0808">Transferase</keyword>
<accession>X0YTK2</accession>
<dbReference type="GO" id="GO:0016301">
    <property type="term" value="F:kinase activity"/>
    <property type="evidence" value="ECO:0007669"/>
    <property type="project" value="UniProtKB-KW"/>
</dbReference>
<dbReference type="PANTHER" id="PTHR10584">
    <property type="entry name" value="SUGAR KINASE"/>
    <property type="match status" value="1"/>
</dbReference>
<sequence length="299" mass="31832">ELNPDLILSEPGLEPEFGQVEILVRSADLTIGSSSAIFACGAARLGLNVAFIGVLGDDIFGDFMMNAMEARGVDISNVIVDPEQQTGLSVILNRGSDRAILTHLGAIGALKTEQISDDLLRKTRHIHVASYFLQKNLQPGLLGLFKKASSKQITTSLDVNWDPHGNWSGVANLLPFTNIFFPNEAEAVSITGTGDIDQAIQKLPDYVQISALKLGKDGGAGIRVDEVQRVPAIPVDVVDTVGAGDSFAAGFIFGYLNGWSLERSLKLAVVCGSLSTRAHGGTTSQPTLEEALEAIQTYL</sequence>
<comment type="caution">
    <text evidence="4">The sequence shown here is derived from an EMBL/GenBank/DDBJ whole genome shotgun (WGS) entry which is preliminary data.</text>
</comment>
<dbReference type="Gene3D" id="3.40.1190.20">
    <property type="match status" value="1"/>
</dbReference>
<protein>
    <recommendedName>
        <fullName evidence="3">Carbohydrate kinase PfkB domain-containing protein</fullName>
    </recommendedName>
</protein>
<dbReference type="PANTHER" id="PTHR10584:SF166">
    <property type="entry name" value="RIBOKINASE"/>
    <property type="match status" value="1"/>
</dbReference>